<evidence type="ECO:0000256" key="2">
    <source>
        <dbReference type="ARBA" id="ARBA00022527"/>
    </source>
</evidence>
<dbReference type="InterPro" id="IPR000719">
    <property type="entry name" value="Prot_kinase_dom"/>
</dbReference>
<dbReference type="PROSITE" id="PS50011">
    <property type="entry name" value="PROTEIN_KINASE_DOM"/>
    <property type="match status" value="1"/>
</dbReference>
<dbReference type="InterPro" id="IPR008271">
    <property type="entry name" value="Ser/Thr_kinase_AS"/>
</dbReference>
<keyword evidence="4" id="KW-0547">Nucleotide-binding</keyword>
<dbReference type="FunFam" id="1.10.510.10:FF:000624">
    <property type="entry name" value="Mitogen-activated protein kinase"/>
    <property type="match status" value="1"/>
</dbReference>
<dbReference type="Gene3D" id="3.30.200.20">
    <property type="entry name" value="Phosphorylase Kinase, domain 1"/>
    <property type="match status" value="1"/>
</dbReference>
<evidence type="ECO:0000313" key="8">
    <source>
        <dbReference type="EMBL" id="CDP36786.1"/>
    </source>
</evidence>
<evidence type="ECO:0000256" key="4">
    <source>
        <dbReference type="ARBA" id="ARBA00022741"/>
    </source>
</evidence>
<dbReference type="PROSITE" id="PS00108">
    <property type="entry name" value="PROTEIN_KINASE_ST"/>
    <property type="match status" value="1"/>
</dbReference>
<reference evidence="8" key="1">
    <citation type="submission" date="2014-02" db="EMBL/GenBank/DDBJ databases">
        <authorList>
            <person name="Genoscope - CEA"/>
        </authorList>
    </citation>
    <scope>NUCLEOTIDE SEQUENCE</scope>
    <source>
        <strain evidence="8">LS3</strain>
    </source>
</reference>
<dbReference type="EMBL" id="HG937692">
    <property type="protein sequence ID" value="CDP36786.1"/>
    <property type="molecule type" value="Genomic_DNA"/>
</dbReference>
<dbReference type="GO" id="GO:0004674">
    <property type="term" value="F:protein serine/threonine kinase activity"/>
    <property type="evidence" value="ECO:0007669"/>
    <property type="project" value="UniProtKB-KW"/>
</dbReference>
<dbReference type="InterPro" id="IPR050117">
    <property type="entry name" value="MAPK"/>
</dbReference>
<protein>
    <submittedName>
        <fullName evidence="8">ARAD1B20922p</fullName>
    </submittedName>
</protein>
<keyword evidence="3" id="KW-0808">Transferase</keyword>
<dbReference type="GO" id="GO:0005524">
    <property type="term" value="F:ATP binding"/>
    <property type="evidence" value="ECO:0007669"/>
    <property type="project" value="UniProtKB-KW"/>
</dbReference>
<sequence length="321" mass="36315">MYSSPNWPILTPKVAIKIINCSPERVSTCSSLREVNFLKTIPLHANIVRVHEIFTDTSTSQCHIVMEAMQSNLFELISSRQGRPFPNHCLCSILRQLLLAIDHIHAHGYLHRDIKPENVLVSQVELYNYVLKLADFGLTKKIELHETLTGYVSTRWYRAPELALQLSNYSDKIDIWAFGTLSAELGNLRPLFPAKDELTLLSLQLSTLGHPGVHSLGGPWDQFYVLCPQLPQLLNPSYCTTEPPDLCRLIPSQTPLLSQLVCCCLQWDPSKRPTANCLLGHAYFSSALQLSSQQLAEWRPPFQQSDENAIPPHHNLLHSHK</sequence>
<name>A0A060TC68_BLAAD</name>
<keyword evidence="5" id="KW-0418">Kinase</keyword>
<keyword evidence="6" id="KW-0067">ATP-binding</keyword>
<dbReference type="AlphaFoldDB" id="A0A060TC68"/>
<evidence type="ECO:0000256" key="3">
    <source>
        <dbReference type="ARBA" id="ARBA00022679"/>
    </source>
</evidence>
<dbReference type="SMART" id="SM00220">
    <property type="entry name" value="S_TKc"/>
    <property type="match status" value="1"/>
</dbReference>
<comment type="similarity">
    <text evidence="1">Belongs to the protein kinase superfamily. CMGC Ser/Thr protein kinase family. CDC2/CDKX subfamily.</text>
</comment>
<accession>A0A060TC68</accession>
<evidence type="ECO:0000259" key="7">
    <source>
        <dbReference type="PROSITE" id="PS50011"/>
    </source>
</evidence>
<evidence type="ECO:0000256" key="1">
    <source>
        <dbReference type="ARBA" id="ARBA00006485"/>
    </source>
</evidence>
<dbReference type="InterPro" id="IPR011009">
    <property type="entry name" value="Kinase-like_dom_sf"/>
</dbReference>
<dbReference type="PhylomeDB" id="A0A060TC68"/>
<dbReference type="PANTHER" id="PTHR24055">
    <property type="entry name" value="MITOGEN-ACTIVATED PROTEIN KINASE"/>
    <property type="match status" value="1"/>
</dbReference>
<reference evidence="8" key="2">
    <citation type="submission" date="2014-06" db="EMBL/GenBank/DDBJ databases">
        <title>The complete genome of Blastobotrys (Arxula) adeninivorans LS3 - a yeast of biotechnological interest.</title>
        <authorList>
            <person name="Kunze G."/>
            <person name="Gaillardin C."/>
            <person name="Czernicka M."/>
            <person name="Durrens P."/>
            <person name="Martin T."/>
            <person name="Boer E."/>
            <person name="Gabaldon T."/>
            <person name="Cruz J."/>
            <person name="Talla E."/>
            <person name="Marck C."/>
            <person name="Goffeau A."/>
            <person name="Barbe V."/>
            <person name="Baret P."/>
            <person name="Baronian K."/>
            <person name="Beier S."/>
            <person name="Bleykasten C."/>
            <person name="Bode R."/>
            <person name="Casaregola S."/>
            <person name="Despons L."/>
            <person name="Fairhead C."/>
            <person name="Giersberg M."/>
            <person name="Gierski P."/>
            <person name="Hahnel U."/>
            <person name="Hartmann A."/>
            <person name="Jankowska D."/>
            <person name="Jubin C."/>
            <person name="Jung P."/>
            <person name="Lafontaine I."/>
            <person name="Leh-Louis V."/>
            <person name="Lemaire M."/>
            <person name="Marcet-Houben M."/>
            <person name="Mascher M."/>
            <person name="Morel G."/>
            <person name="Richard G.-F."/>
            <person name="Riechen J."/>
            <person name="Sacerdot C."/>
            <person name="Sarkar A."/>
            <person name="Savel G."/>
            <person name="Schacherer J."/>
            <person name="Sherman D."/>
            <person name="Straub M.-L."/>
            <person name="Stein N."/>
            <person name="Thierry A."/>
            <person name="Trautwein-Schult A."/>
            <person name="Westhof E."/>
            <person name="Worch S."/>
            <person name="Dujon B."/>
            <person name="Souciet J.-L."/>
            <person name="Wincker P."/>
            <person name="Scholz U."/>
            <person name="Neuveglise N."/>
        </authorList>
    </citation>
    <scope>NUCLEOTIDE SEQUENCE</scope>
    <source>
        <strain evidence="8">LS3</strain>
    </source>
</reference>
<gene>
    <name evidence="8" type="ORF">GNLVRS02_ARAD1B20922g</name>
</gene>
<proteinExistence type="inferred from homology"/>
<organism evidence="8">
    <name type="scientific">Blastobotrys adeninivorans</name>
    <name type="common">Yeast</name>
    <name type="synonym">Arxula adeninivorans</name>
    <dbReference type="NCBI Taxonomy" id="409370"/>
    <lineage>
        <taxon>Eukaryota</taxon>
        <taxon>Fungi</taxon>
        <taxon>Dikarya</taxon>
        <taxon>Ascomycota</taxon>
        <taxon>Saccharomycotina</taxon>
        <taxon>Dipodascomycetes</taxon>
        <taxon>Dipodascales</taxon>
        <taxon>Trichomonascaceae</taxon>
        <taxon>Blastobotrys</taxon>
    </lineage>
</organism>
<dbReference type="SUPFAM" id="SSF56112">
    <property type="entry name" value="Protein kinase-like (PK-like)"/>
    <property type="match status" value="1"/>
</dbReference>
<dbReference type="Gene3D" id="1.10.510.10">
    <property type="entry name" value="Transferase(Phosphotransferase) domain 1"/>
    <property type="match status" value="1"/>
</dbReference>
<evidence type="ECO:0000256" key="5">
    <source>
        <dbReference type="ARBA" id="ARBA00022777"/>
    </source>
</evidence>
<keyword evidence="2" id="KW-0723">Serine/threonine-protein kinase</keyword>
<evidence type="ECO:0000256" key="6">
    <source>
        <dbReference type="ARBA" id="ARBA00022840"/>
    </source>
</evidence>
<feature type="domain" description="Protein kinase" evidence="7">
    <location>
        <begin position="1"/>
        <end position="284"/>
    </location>
</feature>
<dbReference type="Pfam" id="PF00069">
    <property type="entry name" value="Pkinase"/>
    <property type="match status" value="1"/>
</dbReference>